<dbReference type="InterPro" id="IPR014036">
    <property type="entry name" value="DeoR-like_C"/>
</dbReference>
<dbReference type="PANTHER" id="PTHR30363:SF56">
    <property type="entry name" value="TRANSCRIPTIONAL REGULATOR, DEOR FAMILY"/>
    <property type="match status" value="1"/>
</dbReference>
<reference evidence="5 6" key="1">
    <citation type="submission" date="2017-05" db="EMBL/GenBank/DDBJ databases">
        <title>Vagococcus spp. assemblies.</title>
        <authorList>
            <person name="Gulvik C.A."/>
        </authorList>
    </citation>
    <scope>NUCLEOTIDE SEQUENCE [LARGE SCALE GENOMIC DNA]</scope>
    <source>
        <strain evidence="5 6">LMG 24798</strain>
    </source>
</reference>
<accession>A0A430ASY2</accession>
<sequence length="251" mass="28016">MLTEERQQYILQLLQQKNIVKLNELVKLLDTSESTIRRDLQELEDKGLLERIHGGAKKIRNLTFEPSMTEKSTKHAVEKKMIVEHAASLVAEGDVIYLDAGSTTLEMVAHLPVNQNIKVVTNSVKHAVALIDRQIQTIILGGNIKLSTHASLGFSSMQQLQTFRFDKAFMGMNGADLQSGFTTPDPEEAALKRVAIEHSEQAFVLIDHSKFGQTTFAFVAPLEAAVIVTNRIPDNLRAPFQEKTNLLEVTR</sequence>
<dbReference type="InterPro" id="IPR036390">
    <property type="entry name" value="WH_DNA-bd_sf"/>
</dbReference>
<name>A0A430ASY2_9ENTE</name>
<dbReference type="InterPro" id="IPR001034">
    <property type="entry name" value="DeoR_HTH"/>
</dbReference>
<keyword evidence="2" id="KW-0238">DNA-binding</keyword>
<dbReference type="SUPFAM" id="SSF46785">
    <property type="entry name" value="Winged helix' DNA-binding domain"/>
    <property type="match status" value="1"/>
</dbReference>
<dbReference type="Gene3D" id="1.10.10.10">
    <property type="entry name" value="Winged helix-like DNA-binding domain superfamily/Winged helix DNA-binding domain"/>
    <property type="match status" value="1"/>
</dbReference>
<dbReference type="PANTHER" id="PTHR30363">
    <property type="entry name" value="HTH-TYPE TRANSCRIPTIONAL REGULATOR SRLR-RELATED"/>
    <property type="match status" value="1"/>
</dbReference>
<dbReference type="InterPro" id="IPR036388">
    <property type="entry name" value="WH-like_DNA-bd_sf"/>
</dbReference>
<keyword evidence="6" id="KW-1185">Reference proteome</keyword>
<dbReference type="Gene3D" id="3.40.50.1360">
    <property type="match status" value="1"/>
</dbReference>
<evidence type="ECO:0000256" key="2">
    <source>
        <dbReference type="ARBA" id="ARBA00023125"/>
    </source>
</evidence>
<dbReference type="PROSITE" id="PS00894">
    <property type="entry name" value="HTH_DEOR_1"/>
    <property type="match status" value="1"/>
</dbReference>
<dbReference type="SMART" id="SM00420">
    <property type="entry name" value="HTH_DEOR"/>
    <property type="match status" value="1"/>
</dbReference>
<evidence type="ECO:0000256" key="1">
    <source>
        <dbReference type="ARBA" id="ARBA00023015"/>
    </source>
</evidence>
<dbReference type="Pfam" id="PF08220">
    <property type="entry name" value="HTH_DeoR"/>
    <property type="match status" value="1"/>
</dbReference>
<evidence type="ECO:0000256" key="3">
    <source>
        <dbReference type="ARBA" id="ARBA00023163"/>
    </source>
</evidence>
<feature type="domain" description="HTH deoR-type" evidence="4">
    <location>
        <begin position="3"/>
        <end position="58"/>
    </location>
</feature>
<dbReference type="EMBL" id="NGKC01000009">
    <property type="protein sequence ID" value="RSU11168.1"/>
    <property type="molecule type" value="Genomic_DNA"/>
</dbReference>
<dbReference type="InterPro" id="IPR018356">
    <property type="entry name" value="Tscrpt_reg_HTH_DeoR_CS"/>
</dbReference>
<organism evidence="5 6">
    <name type="scientific">Vagococcus acidifermentans</name>
    <dbReference type="NCBI Taxonomy" id="564710"/>
    <lineage>
        <taxon>Bacteria</taxon>
        <taxon>Bacillati</taxon>
        <taxon>Bacillota</taxon>
        <taxon>Bacilli</taxon>
        <taxon>Lactobacillales</taxon>
        <taxon>Enterococcaceae</taxon>
        <taxon>Vagococcus</taxon>
    </lineage>
</organism>
<comment type="caution">
    <text evidence="5">The sequence shown here is derived from an EMBL/GenBank/DDBJ whole genome shotgun (WGS) entry which is preliminary data.</text>
</comment>
<dbReference type="PRINTS" id="PR00037">
    <property type="entry name" value="HTHLACR"/>
</dbReference>
<dbReference type="PROSITE" id="PS51000">
    <property type="entry name" value="HTH_DEOR_2"/>
    <property type="match status" value="1"/>
</dbReference>
<evidence type="ECO:0000313" key="5">
    <source>
        <dbReference type="EMBL" id="RSU11168.1"/>
    </source>
</evidence>
<dbReference type="GO" id="GO:0003677">
    <property type="term" value="F:DNA binding"/>
    <property type="evidence" value="ECO:0007669"/>
    <property type="project" value="UniProtKB-KW"/>
</dbReference>
<evidence type="ECO:0000259" key="4">
    <source>
        <dbReference type="PROSITE" id="PS51000"/>
    </source>
</evidence>
<dbReference type="SUPFAM" id="SSF100950">
    <property type="entry name" value="NagB/RpiA/CoA transferase-like"/>
    <property type="match status" value="1"/>
</dbReference>
<proteinExistence type="predicted"/>
<dbReference type="Pfam" id="PF00455">
    <property type="entry name" value="DeoRC"/>
    <property type="match status" value="1"/>
</dbReference>
<dbReference type="OrthoDB" id="9797223at2"/>
<dbReference type="RefSeq" id="WP_126813928.1">
    <property type="nucleotide sequence ID" value="NZ_NGKC01000009.1"/>
</dbReference>
<protein>
    <submittedName>
        <fullName evidence="5">DeoR family transcriptional regulator</fullName>
    </submittedName>
</protein>
<evidence type="ECO:0000313" key="6">
    <source>
        <dbReference type="Proteomes" id="UP000286773"/>
    </source>
</evidence>
<gene>
    <name evidence="5" type="ORF">CBF27_08695</name>
</gene>
<dbReference type="InterPro" id="IPR050313">
    <property type="entry name" value="Carb_Metab_HTH_regulators"/>
</dbReference>
<dbReference type="GO" id="GO:0003700">
    <property type="term" value="F:DNA-binding transcription factor activity"/>
    <property type="evidence" value="ECO:0007669"/>
    <property type="project" value="InterPro"/>
</dbReference>
<dbReference type="SMART" id="SM01134">
    <property type="entry name" value="DeoRC"/>
    <property type="match status" value="1"/>
</dbReference>
<dbReference type="Proteomes" id="UP000286773">
    <property type="component" value="Unassembled WGS sequence"/>
</dbReference>
<keyword evidence="1" id="KW-0805">Transcription regulation</keyword>
<dbReference type="InterPro" id="IPR037171">
    <property type="entry name" value="NagB/RpiA_transferase-like"/>
</dbReference>
<dbReference type="AlphaFoldDB" id="A0A430ASY2"/>
<keyword evidence="3" id="KW-0804">Transcription</keyword>